<feature type="region of interest" description="Disordered" evidence="1">
    <location>
        <begin position="62"/>
        <end position="85"/>
    </location>
</feature>
<dbReference type="Proteomes" id="UP000234585">
    <property type="component" value="Unassembled WGS sequence"/>
</dbReference>
<evidence type="ECO:0000313" key="2">
    <source>
        <dbReference type="EMBL" id="PLB40019.1"/>
    </source>
</evidence>
<protein>
    <submittedName>
        <fullName evidence="2">Uncharacterized protein</fullName>
    </submittedName>
</protein>
<accession>A0A2I2FHD7</accession>
<organism evidence="2 3">
    <name type="scientific">Aspergillus candidus</name>
    <dbReference type="NCBI Taxonomy" id="41067"/>
    <lineage>
        <taxon>Eukaryota</taxon>
        <taxon>Fungi</taxon>
        <taxon>Dikarya</taxon>
        <taxon>Ascomycota</taxon>
        <taxon>Pezizomycotina</taxon>
        <taxon>Eurotiomycetes</taxon>
        <taxon>Eurotiomycetidae</taxon>
        <taxon>Eurotiales</taxon>
        <taxon>Aspergillaceae</taxon>
        <taxon>Aspergillus</taxon>
        <taxon>Aspergillus subgen. Circumdati</taxon>
    </lineage>
</organism>
<keyword evidence="3" id="KW-1185">Reference proteome</keyword>
<feature type="compositionally biased region" description="Polar residues" evidence="1">
    <location>
        <begin position="70"/>
        <end position="85"/>
    </location>
</feature>
<dbReference type="GeneID" id="36526355"/>
<reference evidence="2 3" key="1">
    <citation type="submission" date="2017-12" db="EMBL/GenBank/DDBJ databases">
        <authorList>
            <consortium name="DOE Joint Genome Institute"/>
            <person name="Haridas S."/>
            <person name="Kjaerbolling I."/>
            <person name="Vesth T.C."/>
            <person name="Frisvad J.C."/>
            <person name="Nybo J.L."/>
            <person name="Theobald S."/>
            <person name="Kuo A."/>
            <person name="Bowyer P."/>
            <person name="Matsuda Y."/>
            <person name="Mondo S."/>
            <person name="Lyhne E.K."/>
            <person name="Kogle M.E."/>
            <person name="Clum A."/>
            <person name="Lipzen A."/>
            <person name="Salamov A."/>
            <person name="Ngan C.Y."/>
            <person name="Daum C."/>
            <person name="Chiniquy J."/>
            <person name="Barry K."/>
            <person name="LaButti K."/>
            <person name="Simmons B.A."/>
            <person name="Magnuson J.K."/>
            <person name="Mortensen U.H."/>
            <person name="Larsen T.O."/>
            <person name="Grigoriev I.V."/>
            <person name="Baker S.E."/>
            <person name="Andersen M.R."/>
            <person name="Nordberg H.P."/>
            <person name="Cantor M.N."/>
            <person name="Hua S.X."/>
        </authorList>
    </citation>
    <scope>NUCLEOTIDE SEQUENCE [LARGE SCALE GENOMIC DNA]</scope>
    <source>
        <strain evidence="2 3">CBS 102.13</strain>
    </source>
</reference>
<dbReference type="EMBL" id="KZ559126">
    <property type="protein sequence ID" value="PLB40019.1"/>
    <property type="molecule type" value="Genomic_DNA"/>
</dbReference>
<dbReference type="RefSeq" id="XP_024674031.1">
    <property type="nucleotide sequence ID" value="XM_024819195.1"/>
</dbReference>
<dbReference type="AlphaFoldDB" id="A0A2I2FHD7"/>
<gene>
    <name evidence="2" type="ORF">BDW47DRAFT_5081</name>
</gene>
<name>A0A2I2FHD7_ASPCN</name>
<evidence type="ECO:0000256" key="1">
    <source>
        <dbReference type="SAM" id="MobiDB-lite"/>
    </source>
</evidence>
<sequence>MSDTSEAQEKRTIYRSALRSIKEESLNWKTLRSAHRKRATRGFNRNHCLSKTSRTIHTSFLRSRRLSRPQRGQSIQPIMTLSKTI</sequence>
<proteinExistence type="predicted"/>
<evidence type="ECO:0000313" key="3">
    <source>
        <dbReference type="Proteomes" id="UP000234585"/>
    </source>
</evidence>